<evidence type="ECO:0008006" key="4">
    <source>
        <dbReference type="Google" id="ProtNLM"/>
    </source>
</evidence>
<sequence length="198" mass="21135">MMFFQKILALGLGVVLAPELVEGMSNLDEFSLGDPLYVCLRDDGVIASGAQGTCNQGSFAAKLYGASEGSNGRQDLHFADSQDHEYTLHINCPQPDPTTTIKTVTLPITTDTVTITPPPVTETEISTQAYSSGSDQGNGLCTTGRGFCVDEQHDFTVAADCPHHAGWESKGCQCLNAYSYATRTPDCNAGYTYKCNGC</sequence>
<evidence type="ECO:0000313" key="2">
    <source>
        <dbReference type="EMBL" id="OJJ00803.1"/>
    </source>
</evidence>
<dbReference type="EMBL" id="KV878127">
    <property type="protein sequence ID" value="OJJ00803.1"/>
    <property type="molecule type" value="Genomic_DNA"/>
</dbReference>
<keyword evidence="3" id="KW-1185">Reference proteome</keyword>
<proteinExistence type="predicted"/>
<dbReference type="GeneID" id="63732705"/>
<dbReference type="AlphaFoldDB" id="A0A1L9PH57"/>
<dbReference type="VEuPathDB" id="FungiDB:ASPVEDRAFT_82358"/>
<accession>A0A1L9PH57</accession>
<protein>
    <recommendedName>
        <fullName evidence="4">EGF-like domain-containing protein</fullName>
    </recommendedName>
</protein>
<feature type="chain" id="PRO_5009887291" description="EGF-like domain-containing protein" evidence="1">
    <location>
        <begin position="24"/>
        <end position="198"/>
    </location>
</feature>
<dbReference type="Proteomes" id="UP000184073">
    <property type="component" value="Unassembled WGS sequence"/>
</dbReference>
<name>A0A1L9PH57_ASPVE</name>
<gene>
    <name evidence="2" type="ORF">ASPVEDRAFT_82358</name>
</gene>
<feature type="signal peptide" evidence="1">
    <location>
        <begin position="1"/>
        <end position="23"/>
    </location>
</feature>
<evidence type="ECO:0000313" key="3">
    <source>
        <dbReference type="Proteomes" id="UP000184073"/>
    </source>
</evidence>
<reference evidence="3" key="1">
    <citation type="journal article" date="2017" name="Genome Biol.">
        <title>Comparative genomics reveals high biological diversity and specific adaptations in the industrially and medically important fungal genus Aspergillus.</title>
        <authorList>
            <person name="de Vries R.P."/>
            <person name="Riley R."/>
            <person name="Wiebenga A."/>
            <person name="Aguilar-Osorio G."/>
            <person name="Amillis S."/>
            <person name="Uchima C.A."/>
            <person name="Anderluh G."/>
            <person name="Asadollahi M."/>
            <person name="Askin M."/>
            <person name="Barry K."/>
            <person name="Battaglia E."/>
            <person name="Bayram O."/>
            <person name="Benocci T."/>
            <person name="Braus-Stromeyer S.A."/>
            <person name="Caldana C."/>
            <person name="Canovas D."/>
            <person name="Cerqueira G.C."/>
            <person name="Chen F."/>
            <person name="Chen W."/>
            <person name="Choi C."/>
            <person name="Clum A."/>
            <person name="Dos Santos R.A."/>
            <person name="Damasio A.R."/>
            <person name="Diallinas G."/>
            <person name="Emri T."/>
            <person name="Fekete E."/>
            <person name="Flipphi M."/>
            <person name="Freyberg S."/>
            <person name="Gallo A."/>
            <person name="Gournas C."/>
            <person name="Habgood R."/>
            <person name="Hainaut M."/>
            <person name="Harispe M.L."/>
            <person name="Henrissat B."/>
            <person name="Hilden K.S."/>
            <person name="Hope R."/>
            <person name="Hossain A."/>
            <person name="Karabika E."/>
            <person name="Karaffa L."/>
            <person name="Karanyi Z."/>
            <person name="Krasevec N."/>
            <person name="Kuo A."/>
            <person name="Kusch H."/>
            <person name="LaButti K."/>
            <person name="Lagendijk E.L."/>
            <person name="Lapidus A."/>
            <person name="Levasseur A."/>
            <person name="Lindquist E."/>
            <person name="Lipzen A."/>
            <person name="Logrieco A.F."/>
            <person name="MacCabe A."/>
            <person name="Maekelae M.R."/>
            <person name="Malavazi I."/>
            <person name="Melin P."/>
            <person name="Meyer V."/>
            <person name="Mielnichuk N."/>
            <person name="Miskei M."/>
            <person name="Molnar A.P."/>
            <person name="Mule G."/>
            <person name="Ngan C.Y."/>
            <person name="Orejas M."/>
            <person name="Orosz E."/>
            <person name="Ouedraogo J.P."/>
            <person name="Overkamp K.M."/>
            <person name="Park H.-S."/>
            <person name="Perrone G."/>
            <person name="Piumi F."/>
            <person name="Punt P.J."/>
            <person name="Ram A.F."/>
            <person name="Ramon A."/>
            <person name="Rauscher S."/>
            <person name="Record E."/>
            <person name="Riano-Pachon D.M."/>
            <person name="Robert V."/>
            <person name="Roehrig J."/>
            <person name="Ruller R."/>
            <person name="Salamov A."/>
            <person name="Salih N.S."/>
            <person name="Samson R.A."/>
            <person name="Sandor E."/>
            <person name="Sanguinetti M."/>
            <person name="Schuetze T."/>
            <person name="Sepcic K."/>
            <person name="Shelest E."/>
            <person name="Sherlock G."/>
            <person name="Sophianopoulou V."/>
            <person name="Squina F.M."/>
            <person name="Sun H."/>
            <person name="Susca A."/>
            <person name="Todd R.B."/>
            <person name="Tsang A."/>
            <person name="Unkles S.E."/>
            <person name="van de Wiele N."/>
            <person name="van Rossen-Uffink D."/>
            <person name="Oliveira J.V."/>
            <person name="Vesth T.C."/>
            <person name="Visser J."/>
            <person name="Yu J.-H."/>
            <person name="Zhou M."/>
            <person name="Andersen M.R."/>
            <person name="Archer D.B."/>
            <person name="Baker S.E."/>
            <person name="Benoit I."/>
            <person name="Brakhage A.A."/>
            <person name="Braus G.H."/>
            <person name="Fischer R."/>
            <person name="Frisvad J.C."/>
            <person name="Goldman G.H."/>
            <person name="Houbraken J."/>
            <person name="Oakley B."/>
            <person name="Pocsi I."/>
            <person name="Scazzocchio C."/>
            <person name="Seiboth B."/>
            <person name="vanKuyk P.A."/>
            <person name="Wortman J."/>
            <person name="Dyer P.S."/>
            <person name="Grigoriev I.V."/>
        </authorList>
    </citation>
    <scope>NUCLEOTIDE SEQUENCE [LARGE SCALE GENOMIC DNA]</scope>
    <source>
        <strain evidence="3">CBS 583.65</strain>
    </source>
</reference>
<evidence type="ECO:0000256" key="1">
    <source>
        <dbReference type="SAM" id="SignalP"/>
    </source>
</evidence>
<keyword evidence="1" id="KW-0732">Signal</keyword>
<dbReference type="RefSeq" id="XP_040666565.1">
    <property type="nucleotide sequence ID" value="XM_040817194.1"/>
</dbReference>
<organism evidence="2 3">
    <name type="scientific">Aspergillus versicolor CBS 583.65</name>
    <dbReference type="NCBI Taxonomy" id="1036611"/>
    <lineage>
        <taxon>Eukaryota</taxon>
        <taxon>Fungi</taxon>
        <taxon>Dikarya</taxon>
        <taxon>Ascomycota</taxon>
        <taxon>Pezizomycotina</taxon>
        <taxon>Eurotiomycetes</taxon>
        <taxon>Eurotiomycetidae</taxon>
        <taxon>Eurotiales</taxon>
        <taxon>Aspergillaceae</taxon>
        <taxon>Aspergillus</taxon>
        <taxon>Aspergillus subgen. Nidulantes</taxon>
    </lineage>
</organism>
<dbReference type="OrthoDB" id="4507335at2759"/>